<comment type="caution">
    <text evidence="3">The sequence shown here is derived from an EMBL/GenBank/DDBJ whole genome shotgun (WGS) entry which is preliminary data.</text>
</comment>
<dbReference type="OrthoDB" id="2323955at2"/>
<proteinExistence type="predicted"/>
<dbReference type="Proteomes" id="UP000009311">
    <property type="component" value="Unassembled WGS sequence"/>
</dbReference>
<name>I7LEM6_9LACO</name>
<dbReference type="PATRIC" id="fig|1423790.3.peg.500"/>
<protein>
    <recommendedName>
        <fullName evidence="2">GW domain-containing protein</fullName>
    </recommendedName>
</protein>
<dbReference type="Pfam" id="PF13457">
    <property type="entry name" value="GW"/>
    <property type="match status" value="1"/>
</dbReference>
<reference evidence="3 4" key="1">
    <citation type="submission" date="2012-06" db="EMBL/GenBank/DDBJ databases">
        <title>Draft Genome Sequence of Lactobacillus pasteurii CRBIP 24.76T.</title>
        <authorList>
            <person name="Cousin S."/>
            <person name="Bouchier C."/>
            <person name="Loux V."/>
            <person name="Ma L."/>
            <person name="Creno S."/>
            <person name="Bizet C."/>
            <person name="Clermont D."/>
        </authorList>
    </citation>
    <scope>NUCLEOTIDE SEQUENCE [LARGE SCALE GENOMIC DNA]</scope>
    <source>
        <strain evidence="4">CRBIP 24.76T</strain>
    </source>
</reference>
<sequence>MKVKGLLAASSALAIGLGIFGSNYVFADDNSSSSTEASSSDVDASKTVKKQTGDVLTSYSLMTKVAGNKNYKVWKTINKGKAQGKVADGIDFRYNHIQSTQSIKTGKYTYWFIYVDGRPVGWVNQNYFARNKISVPKTVTLVRNENALFDSRDAISYATDETGTVVDNSEVSVSKDSISCTDPASYKVKYKIGKTTATVNITVRKSTKEGIGDSSKVIAKPGVSDLTSWKSHYGSSLNYISPKEFQPETNTHVFTSGEMTLSTRLFQPVLLSVKTDTDDGYINRVGHIPEGVTTSNGWAYTSLLSSTKLLQGHIVGYNLNELTDPIEPQNLLTMSQSKFNKYVKNIKVSPYLPIGHGQAMGSTDKYIYVLVNDHSEKISKDSEQLIQIRKSDLEINKIWTIKCWDGDDSKPRYFQNAVITSDYQLYGVYYDPTSNRYEYWELNRKGDNWYPTIVGATSGTFVGDGSPVQGFTYDPENQNFYLAFNDLIVKINRSGDYQKSFKFTTGREIEGMSVMNNRLYVNLAQRAELLESNKLD</sequence>
<evidence type="ECO:0000256" key="1">
    <source>
        <dbReference type="SAM" id="SignalP"/>
    </source>
</evidence>
<gene>
    <name evidence="3" type="ORF">BN53_07400</name>
</gene>
<feature type="signal peptide" evidence="1">
    <location>
        <begin position="1"/>
        <end position="27"/>
    </location>
</feature>
<evidence type="ECO:0000313" key="4">
    <source>
        <dbReference type="Proteomes" id="UP000009311"/>
    </source>
</evidence>
<feature type="domain" description="GW" evidence="2">
    <location>
        <begin position="62"/>
        <end position="128"/>
    </location>
</feature>
<dbReference type="STRING" id="1423790.BN53_07400"/>
<keyword evidence="1" id="KW-0732">Signal</keyword>
<evidence type="ECO:0000313" key="3">
    <source>
        <dbReference type="EMBL" id="CCI85903.1"/>
    </source>
</evidence>
<dbReference type="eggNOG" id="ENOG5034AK2">
    <property type="taxonomic scope" value="Bacteria"/>
</dbReference>
<dbReference type="EMBL" id="CAKD01000024">
    <property type="protein sequence ID" value="CCI85903.1"/>
    <property type="molecule type" value="Genomic_DNA"/>
</dbReference>
<dbReference type="SUPFAM" id="SSF82057">
    <property type="entry name" value="Prokaryotic SH3-related domain"/>
    <property type="match status" value="1"/>
</dbReference>
<dbReference type="RefSeq" id="WP_009560465.1">
    <property type="nucleotide sequence ID" value="NZ_AYZN01000001.1"/>
</dbReference>
<evidence type="ECO:0000259" key="2">
    <source>
        <dbReference type="Pfam" id="PF13457"/>
    </source>
</evidence>
<organism evidence="3 4">
    <name type="scientific">Lactobacillus pasteurii DSM 23907 = CRBIP 24.76</name>
    <dbReference type="NCBI Taxonomy" id="1423790"/>
    <lineage>
        <taxon>Bacteria</taxon>
        <taxon>Bacillati</taxon>
        <taxon>Bacillota</taxon>
        <taxon>Bacilli</taxon>
        <taxon>Lactobacillales</taxon>
        <taxon>Lactobacillaceae</taxon>
        <taxon>Lactobacillus</taxon>
    </lineage>
</organism>
<keyword evidence="4" id="KW-1185">Reference proteome</keyword>
<feature type="chain" id="PRO_5009961983" description="GW domain-containing protein" evidence="1">
    <location>
        <begin position="28"/>
        <end position="536"/>
    </location>
</feature>
<accession>I7LEM6</accession>
<dbReference type="InterPro" id="IPR025987">
    <property type="entry name" value="GW_dom"/>
</dbReference>
<dbReference type="AlphaFoldDB" id="I7LEM6"/>